<dbReference type="Pfam" id="PF00173">
    <property type="entry name" value="Cyt-b5"/>
    <property type="match status" value="1"/>
</dbReference>
<dbReference type="STRING" id="36166.T1GF74"/>
<evidence type="ECO:0000259" key="3">
    <source>
        <dbReference type="Pfam" id="PF00173"/>
    </source>
</evidence>
<evidence type="ECO:0000313" key="4">
    <source>
        <dbReference type="EnsemblMetazoa" id="MESCA002005-PA"/>
    </source>
</evidence>
<dbReference type="GO" id="GO:0005783">
    <property type="term" value="C:endoplasmic reticulum"/>
    <property type="evidence" value="ECO:0007669"/>
    <property type="project" value="TreeGrafter"/>
</dbReference>
<reference evidence="5" key="1">
    <citation type="submission" date="2013-02" db="EMBL/GenBank/DDBJ databases">
        <authorList>
            <person name="Hughes D."/>
        </authorList>
    </citation>
    <scope>NUCLEOTIDE SEQUENCE</scope>
    <source>
        <strain>Durham</strain>
        <strain evidence="5">NC isolate 2 -- Noor lab</strain>
    </source>
</reference>
<accession>T1GF74</accession>
<dbReference type="EnsemblMetazoa" id="MESCA002005-RA">
    <property type="protein sequence ID" value="MESCA002005-PA"/>
    <property type="gene ID" value="MESCA002005"/>
</dbReference>
<feature type="transmembrane region" description="Helical" evidence="2">
    <location>
        <begin position="23"/>
        <end position="44"/>
    </location>
</feature>
<dbReference type="Proteomes" id="UP000015102">
    <property type="component" value="Unassembled WGS sequence"/>
</dbReference>
<dbReference type="Gene3D" id="3.10.120.10">
    <property type="entry name" value="Cytochrome b5-like heme/steroid binding domain"/>
    <property type="match status" value="1"/>
</dbReference>
<dbReference type="InterPro" id="IPR050577">
    <property type="entry name" value="MAPR/NEUFC/NENF-like"/>
</dbReference>
<keyword evidence="2" id="KW-0812">Transmembrane</keyword>
<dbReference type="PANTHER" id="PTHR10281:SF106">
    <property type="entry name" value="IP06960P-RELATED"/>
    <property type="match status" value="1"/>
</dbReference>
<reference evidence="4" key="2">
    <citation type="submission" date="2015-06" db="UniProtKB">
        <authorList>
            <consortium name="EnsemblMetazoa"/>
        </authorList>
    </citation>
    <scope>IDENTIFICATION</scope>
</reference>
<dbReference type="OMA" id="KFYGPXK"/>
<protein>
    <recommendedName>
        <fullName evidence="3">Cytochrome b5 heme-binding domain-containing protein</fullName>
    </recommendedName>
</protein>
<sequence>MTSETTKEEAAAQTLMQSIVNEIIYSPLNLALVAVIAFLVYKILKGQRDAPSSASRPAEPELPKLRRDFTLAELKNYDGNQEDGRVLLAVNGTVYDVTKGKRFYGPGEFDF</sequence>
<dbReference type="HOGENOM" id="CLU_042860_5_1_1"/>
<dbReference type="InterPro" id="IPR036400">
    <property type="entry name" value="Cyt_B5-like_heme/steroid_sf"/>
</dbReference>
<proteinExistence type="inferred from homology"/>
<keyword evidence="5" id="KW-1185">Reference proteome</keyword>
<dbReference type="InterPro" id="IPR001199">
    <property type="entry name" value="Cyt_B5-like_heme/steroid-bd"/>
</dbReference>
<comment type="similarity">
    <text evidence="1">Belongs to the cytochrome b5 family. MAPR subfamily.</text>
</comment>
<dbReference type="GO" id="GO:0016020">
    <property type="term" value="C:membrane"/>
    <property type="evidence" value="ECO:0007669"/>
    <property type="project" value="TreeGrafter"/>
</dbReference>
<evidence type="ECO:0000256" key="1">
    <source>
        <dbReference type="ARBA" id="ARBA00038357"/>
    </source>
</evidence>
<evidence type="ECO:0000313" key="5">
    <source>
        <dbReference type="Proteomes" id="UP000015102"/>
    </source>
</evidence>
<keyword evidence="2" id="KW-1133">Transmembrane helix</keyword>
<evidence type="ECO:0000256" key="2">
    <source>
        <dbReference type="SAM" id="Phobius"/>
    </source>
</evidence>
<organism evidence="4 5">
    <name type="scientific">Megaselia scalaris</name>
    <name type="common">Humpbacked fly</name>
    <name type="synonym">Phora scalaris</name>
    <dbReference type="NCBI Taxonomy" id="36166"/>
    <lineage>
        <taxon>Eukaryota</taxon>
        <taxon>Metazoa</taxon>
        <taxon>Ecdysozoa</taxon>
        <taxon>Arthropoda</taxon>
        <taxon>Hexapoda</taxon>
        <taxon>Insecta</taxon>
        <taxon>Pterygota</taxon>
        <taxon>Neoptera</taxon>
        <taxon>Endopterygota</taxon>
        <taxon>Diptera</taxon>
        <taxon>Brachycera</taxon>
        <taxon>Muscomorpha</taxon>
        <taxon>Platypezoidea</taxon>
        <taxon>Phoridae</taxon>
        <taxon>Megaseliini</taxon>
        <taxon>Megaselia</taxon>
    </lineage>
</organism>
<dbReference type="SUPFAM" id="SSF55856">
    <property type="entry name" value="Cytochrome b5-like heme/steroid binding domain"/>
    <property type="match status" value="1"/>
</dbReference>
<name>T1GF74_MEGSC</name>
<dbReference type="AlphaFoldDB" id="T1GF74"/>
<feature type="domain" description="Cytochrome b5 heme-binding" evidence="3">
    <location>
        <begin position="70"/>
        <end position="107"/>
    </location>
</feature>
<dbReference type="EMBL" id="CAQQ02026413">
    <property type="status" value="NOT_ANNOTATED_CDS"/>
    <property type="molecule type" value="Genomic_DNA"/>
</dbReference>
<keyword evidence="2" id="KW-0472">Membrane</keyword>
<dbReference type="PANTHER" id="PTHR10281">
    <property type="entry name" value="MEMBRANE-ASSOCIATED PROGESTERONE RECEPTOR COMPONENT-RELATED"/>
    <property type="match status" value="1"/>
</dbReference>